<gene>
    <name evidence="2" type="ORF">C1I93_11610</name>
</gene>
<dbReference type="AlphaFoldDB" id="A0A2W2CDR3"/>
<evidence type="ECO:0008006" key="4">
    <source>
        <dbReference type="Google" id="ProtNLM"/>
    </source>
</evidence>
<dbReference type="EMBL" id="POTX01000059">
    <property type="protein sequence ID" value="PZF97501.1"/>
    <property type="molecule type" value="Genomic_DNA"/>
</dbReference>
<proteinExistence type="predicted"/>
<evidence type="ECO:0000313" key="3">
    <source>
        <dbReference type="Proteomes" id="UP000248627"/>
    </source>
</evidence>
<protein>
    <recommendedName>
        <fullName evidence="4">VWFA domain-containing protein</fullName>
    </recommendedName>
</protein>
<organism evidence="2 3">
    <name type="scientific">Micromonospora endophytica</name>
    <dbReference type="NCBI Taxonomy" id="515350"/>
    <lineage>
        <taxon>Bacteria</taxon>
        <taxon>Bacillati</taxon>
        <taxon>Actinomycetota</taxon>
        <taxon>Actinomycetes</taxon>
        <taxon>Micromonosporales</taxon>
        <taxon>Micromonosporaceae</taxon>
        <taxon>Micromonospora</taxon>
    </lineage>
</organism>
<feature type="region of interest" description="Disordered" evidence="1">
    <location>
        <begin position="307"/>
        <end position="351"/>
    </location>
</feature>
<evidence type="ECO:0000313" key="2">
    <source>
        <dbReference type="EMBL" id="PZF97501.1"/>
    </source>
</evidence>
<dbReference type="Proteomes" id="UP000248627">
    <property type="component" value="Unassembled WGS sequence"/>
</dbReference>
<name>A0A2W2CDR3_9ACTN</name>
<dbReference type="OrthoDB" id="4115890at2"/>
<keyword evidence="3" id="KW-1185">Reference proteome</keyword>
<dbReference type="RefSeq" id="WP_111243272.1">
    <property type="nucleotide sequence ID" value="NZ_POTX01000059.1"/>
</dbReference>
<feature type="compositionally biased region" description="Pro residues" evidence="1">
    <location>
        <begin position="330"/>
        <end position="342"/>
    </location>
</feature>
<reference evidence="2 3" key="1">
    <citation type="submission" date="2018-01" db="EMBL/GenBank/DDBJ databases">
        <title>Draft genome sequence of Jishengella endophytica.</title>
        <authorList>
            <person name="Sahin N."/>
            <person name="Ay H."/>
            <person name="Saygin H."/>
        </authorList>
    </citation>
    <scope>NUCLEOTIDE SEQUENCE [LARGE SCALE GENOMIC DNA]</scope>
    <source>
        <strain evidence="2 3">DSM 45430</strain>
    </source>
</reference>
<accession>A0A2W2CDR3</accession>
<evidence type="ECO:0000256" key="1">
    <source>
        <dbReference type="SAM" id="MobiDB-lite"/>
    </source>
</evidence>
<comment type="caution">
    <text evidence="2">The sequence shown here is derived from an EMBL/GenBank/DDBJ whole genome shotgun (WGS) entry which is preliminary data.</text>
</comment>
<sequence>MTASLPLILRIEPVERGLRSRSTLAAPYEASVYVSADRKVAVVDDGRPLGRWEQLTTSYRYRYDVDISDHRRTVALHSNPLPARGNHWSFDAVLDVGFRVHDPAAVVRRNVRDALPVVYGHLRRRLAEITVRYDITQAAEAERAVVTAFGGGWMLPEGITIFDLSPRLRPESKFAKHVDTMAEMQHTQQAEQARHGLNVQAAVHRDELEQLAQRSRIAAEQRELAAIGSGELSARQIVLLHLARHPQDTERAMGLLAAHEHAVAQRQDAHNQHSAEFFRFLVDKKVVRPDQLELLVPGLVSQIGGLPASTPPGARPPIWSQNPALGGQADPPPDPGSGPPPATLLEQDPRSRVWRPVDGVQPIYVLVDESTEMGPYVNDLSDGAHRLYQQLREAKEASPVMLSMLGFADQVATRLPLKAVDQGSQSPWFTARGPVSYANVFEALLDRIGPDAEALKGQGYTVLRPVVHLLAGSDPGNGAQWTMPYRRLVDPSTHRYAPNIVACGFGTAPARLISELATHEQSGHLAPPHLDPHRAIESYWQALARNIIATGRSLLDGRPELAIDPPAGFRLAHEVV</sequence>